<dbReference type="OrthoDB" id="7626281at2"/>
<proteinExistence type="inferred from homology"/>
<keyword evidence="4" id="KW-0633">Potassium transport</keyword>
<evidence type="ECO:0000256" key="5">
    <source>
        <dbReference type="ARBA" id="ARBA00022692"/>
    </source>
</evidence>
<dbReference type="PANTHER" id="PTHR31462">
    <property type="entry name" value="ENDOSOMAL/LYSOSOMAL POTASSIUM CHANNEL TMEM175"/>
    <property type="match status" value="1"/>
</dbReference>
<feature type="transmembrane region" description="Helical" evidence="13">
    <location>
        <begin position="55"/>
        <end position="74"/>
    </location>
</feature>
<name>A0A344J5A7_9GAMM</name>
<evidence type="ECO:0000256" key="4">
    <source>
        <dbReference type="ARBA" id="ARBA00022538"/>
    </source>
</evidence>
<evidence type="ECO:0000256" key="12">
    <source>
        <dbReference type="ARBA" id="ARBA00034430"/>
    </source>
</evidence>
<dbReference type="GO" id="GO:0015252">
    <property type="term" value="F:proton channel activity"/>
    <property type="evidence" value="ECO:0007669"/>
    <property type="project" value="InterPro"/>
</dbReference>
<comment type="similarity">
    <text evidence="2">Belongs to the TMEM175 family.</text>
</comment>
<dbReference type="EMBL" id="CP029556">
    <property type="protein sequence ID" value="AXA84217.1"/>
    <property type="molecule type" value="Genomic_DNA"/>
</dbReference>
<evidence type="ECO:0000256" key="3">
    <source>
        <dbReference type="ARBA" id="ARBA00022448"/>
    </source>
</evidence>
<dbReference type="AlphaFoldDB" id="A0A344J5A7"/>
<dbReference type="Pfam" id="PF06736">
    <property type="entry name" value="TMEM175"/>
    <property type="match status" value="1"/>
</dbReference>
<evidence type="ECO:0000256" key="9">
    <source>
        <dbReference type="ARBA" id="ARBA00023065"/>
    </source>
</evidence>
<evidence type="ECO:0000256" key="6">
    <source>
        <dbReference type="ARBA" id="ARBA00022826"/>
    </source>
</evidence>
<feature type="transmembrane region" description="Helical" evidence="13">
    <location>
        <begin position="16"/>
        <end position="35"/>
    </location>
</feature>
<keyword evidence="11" id="KW-0407">Ion channel</keyword>
<comment type="catalytic activity">
    <reaction evidence="12">
        <text>K(+)(in) = K(+)(out)</text>
        <dbReference type="Rhea" id="RHEA:29463"/>
        <dbReference type="ChEBI" id="CHEBI:29103"/>
    </reaction>
</comment>
<keyword evidence="8 13" id="KW-1133">Transmembrane helix</keyword>
<evidence type="ECO:0000313" key="14">
    <source>
        <dbReference type="EMBL" id="AXA84217.1"/>
    </source>
</evidence>
<keyword evidence="10 13" id="KW-0472">Membrane</keyword>
<evidence type="ECO:0000313" key="15">
    <source>
        <dbReference type="Proteomes" id="UP000251842"/>
    </source>
</evidence>
<evidence type="ECO:0000256" key="7">
    <source>
        <dbReference type="ARBA" id="ARBA00022958"/>
    </source>
</evidence>
<evidence type="ECO:0000256" key="2">
    <source>
        <dbReference type="ARBA" id="ARBA00006920"/>
    </source>
</evidence>
<organism evidence="14 15">
    <name type="scientific">Solilutibacter oculi</name>
    <dbReference type="NCBI Taxonomy" id="2698682"/>
    <lineage>
        <taxon>Bacteria</taxon>
        <taxon>Pseudomonadati</taxon>
        <taxon>Pseudomonadota</taxon>
        <taxon>Gammaproteobacteria</taxon>
        <taxon>Lysobacterales</taxon>
        <taxon>Lysobacteraceae</taxon>
        <taxon>Solilutibacter</taxon>
    </lineage>
</organism>
<evidence type="ECO:0000256" key="11">
    <source>
        <dbReference type="ARBA" id="ARBA00023303"/>
    </source>
</evidence>
<feature type="transmembrane region" description="Helical" evidence="13">
    <location>
        <begin position="167"/>
        <end position="183"/>
    </location>
</feature>
<dbReference type="InterPro" id="IPR010617">
    <property type="entry name" value="TMEM175-like"/>
</dbReference>
<reference evidence="15" key="1">
    <citation type="submission" date="2018-05" db="EMBL/GenBank/DDBJ databases">
        <title>Luteimonas pekinense sp. nov., isolated from human Meibomian gland secretions, Beijing, China.</title>
        <authorList>
            <person name="Wen T."/>
            <person name="Bai H."/>
            <person name="Lv H."/>
        </authorList>
    </citation>
    <scope>NUCLEOTIDE SEQUENCE [LARGE SCALE GENOMIC DNA]</scope>
    <source>
        <strain evidence="15">83-4</strain>
    </source>
</reference>
<feature type="transmembrane region" description="Helical" evidence="13">
    <location>
        <begin position="119"/>
        <end position="139"/>
    </location>
</feature>
<sequence>MSDPVTRQESYPHDRAVFFSDAVFAIAMTLLAIEFRAPTHELVERVGAGQAWAQMIPLFIAYVISFLVLGLYWAGHMQAWKYVTHVGPKLVWLNIMQLMFVALVPFGTSQYSEAFFQDMPVAFMAYCAILSGIALFSVLERRAIAAQEGLAAKLGVPDTRWFQLRSLVPLIVFMAGIPMSAVLPNWAGGWWFMLIWPLSWIARRWVFRAEPVAHD</sequence>
<dbReference type="KEGG" id="lue:DCD74_05450"/>
<evidence type="ECO:0000256" key="10">
    <source>
        <dbReference type="ARBA" id="ARBA00023136"/>
    </source>
</evidence>
<keyword evidence="9" id="KW-0406">Ion transport</keyword>
<comment type="subcellular location">
    <subcellularLocation>
        <location evidence="1">Membrane</location>
        <topology evidence="1">Multi-pass membrane protein</topology>
    </subcellularLocation>
</comment>
<gene>
    <name evidence="14" type="ORF">DCD74_05450</name>
</gene>
<dbReference type="RefSeq" id="WP_112926430.1">
    <property type="nucleotide sequence ID" value="NZ_CP029556.1"/>
</dbReference>
<keyword evidence="5 13" id="KW-0812">Transmembrane</keyword>
<dbReference type="GO" id="GO:0016020">
    <property type="term" value="C:membrane"/>
    <property type="evidence" value="ECO:0007669"/>
    <property type="project" value="UniProtKB-SubCell"/>
</dbReference>
<protein>
    <submittedName>
        <fullName evidence="14">DUF1211 domain-containing protein</fullName>
    </submittedName>
</protein>
<evidence type="ECO:0000256" key="13">
    <source>
        <dbReference type="SAM" id="Phobius"/>
    </source>
</evidence>
<dbReference type="Proteomes" id="UP000251842">
    <property type="component" value="Chromosome"/>
</dbReference>
<dbReference type="PANTHER" id="PTHR31462:SF5">
    <property type="entry name" value="ENDOSOMAL_LYSOSOMAL PROTON CHANNEL TMEM175"/>
    <property type="match status" value="1"/>
</dbReference>
<keyword evidence="3" id="KW-0813">Transport</keyword>
<keyword evidence="6" id="KW-0631">Potassium channel</keyword>
<evidence type="ECO:0000256" key="1">
    <source>
        <dbReference type="ARBA" id="ARBA00004141"/>
    </source>
</evidence>
<keyword evidence="15" id="KW-1185">Reference proteome</keyword>
<feature type="transmembrane region" description="Helical" evidence="13">
    <location>
        <begin position="189"/>
        <end position="206"/>
    </location>
</feature>
<accession>A0A344J5A7</accession>
<keyword evidence="7" id="KW-0630">Potassium</keyword>
<evidence type="ECO:0000256" key="8">
    <source>
        <dbReference type="ARBA" id="ARBA00022989"/>
    </source>
</evidence>
<dbReference type="GO" id="GO:0005267">
    <property type="term" value="F:potassium channel activity"/>
    <property type="evidence" value="ECO:0007669"/>
    <property type="project" value="UniProtKB-KW"/>
</dbReference>
<feature type="transmembrane region" description="Helical" evidence="13">
    <location>
        <begin position="86"/>
        <end position="107"/>
    </location>
</feature>